<reference evidence="2 3" key="1">
    <citation type="submission" date="2020-11" db="EMBL/GenBank/DDBJ databases">
        <title>Carbohydrate-dependent, anaerobic sulfur respiration: A novel catabolism in halophilic archaea.</title>
        <authorList>
            <person name="Sorokin D.Y."/>
            <person name="Messina E."/>
            <person name="Smedile F."/>
            <person name="La Cono V."/>
            <person name="Hallsworth J.E."/>
            <person name="Yakimov M.M."/>
        </authorList>
    </citation>
    <scope>NUCLEOTIDE SEQUENCE [LARGE SCALE GENOMIC DNA]</scope>
    <source>
        <strain evidence="2 3">HSR-Est</strain>
    </source>
</reference>
<evidence type="ECO:0000313" key="2">
    <source>
        <dbReference type="EMBL" id="QSG14568.1"/>
    </source>
</evidence>
<name>A0A897NP88_9EURY</name>
<sequence length="60" mass="6289">MSRYDVILVAIPLAFLAALLTGQILSLPMQATVVVGAALGALAVVDALFVNPPKQGRRTR</sequence>
<accession>A0A897NP88</accession>
<dbReference type="InterPro" id="IPR058328">
    <property type="entry name" value="DUF8015"/>
</dbReference>
<proteinExistence type="predicted"/>
<feature type="transmembrane region" description="Helical" evidence="1">
    <location>
        <begin position="32"/>
        <end position="50"/>
    </location>
</feature>
<dbReference type="Pfam" id="PF26047">
    <property type="entry name" value="DUF8015"/>
    <property type="match status" value="1"/>
</dbReference>
<keyword evidence="3" id="KW-1185">Reference proteome</keyword>
<gene>
    <name evidence="2" type="ORF">HSEST_1033</name>
</gene>
<protein>
    <submittedName>
        <fullName evidence="2">Putative membrane protein</fullName>
    </submittedName>
</protein>
<dbReference type="AlphaFoldDB" id="A0A897NP88"/>
<keyword evidence="1" id="KW-0812">Transmembrane</keyword>
<evidence type="ECO:0000256" key="1">
    <source>
        <dbReference type="SAM" id="Phobius"/>
    </source>
</evidence>
<evidence type="ECO:0000313" key="3">
    <source>
        <dbReference type="Proteomes" id="UP000663292"/>
    </source>
</evidence>
<organism evidence="2 3">
    <name type="scientific">Halapricum desulfuricans</name>
    <dbReference type="NCBI Taxonomy" id="2841257"/>
    <lineage>
        <taxon>Archaea</taxon>
        <taxon>Methanobacteriati</taxon>
        <taxon>Methanobacteriota</taxon>
        <taxon>Stenosarchaea group</taxon>
        <taxon>Halobacteria</taxon>
        <taxon>Halobacteriales</taxon>
        <taxon>Haloarculaceae</taxon>
        <taxon>Halapricum</taxon>
    </lineage>
</organism>
<keyword evidence="1" id="KW-0472">Membrane</keyword>
<dbReference type="EMBL" id="CP064791">
    <property type="protein sequence ID" value="QSG14568.1"/>
    <property type="molecule type" value="Genomic_DNA"/>
</dbReference>
<keyword evidence="1" id="KW-1133">Transmembrane helix</keyword>
<dbReference type="Proteomes" id="UP000663292">
    <property type="component" value="Chromosome"/>
</dbReference>